<accession>A0A9Q5ZDM4</accession>
<proteinExistence type="predicted"/>
<evidence type="ECO:0000313" key="2">
    <source>
        <dbReference type="Proteomes" id="UP000222310"/>
    </source>
</evidence>
<name>A0A9Q5ZDM4_NOSLI</name>
<gene>
    <name evidence="1" type="ORF">VF08_09830</name>
</gene>
<dbReference type="GeneID" id="57095095"/>
<organism evidence="1 2">
    <name type="scientific">Nostoc linckia z8</name>
    <dbReference type="NCBI Taxonomy" id="1628746"/>
    <lineage>
        <taxon>Bacteria</taxon>
        <taxon>Bacillati</taxon>
        <taxon>Cyanobacteriota</taxon>
        <taxon>Cyanophyceae</taxon>
        <taxon>Nostocales</taxon>
        <taxon>Nostocaceae</taxon>
        <taxon>Nostoc</taxon>
    </lineage>
</organism>
<dbReference type="AlphaFoldDB" id="A0A9Q5ZDM4"/>
<dbReference type="RefSeq" id="WP_099067531.1">
    <property type="nucleotide sequence ID" value="NZ_LAHD01000021.1"/>
</dbReference>
<dbReference type="EMBL" id="LAHD01000021">
    <property type="protein sequence ID" value="PHK04811.1"/>
    <property type="molecule type" value="Genomic_DNA"/>
</dbReference>
<reference evidence="1 2" key="1">
    <citation type="submission" date="2015-02" db="EMBL/GenBank/DDBJ databases">
        <title>Nostoc linckia genome annotation.</title>
        <authorList>
            <person name="Zhou Z."/>
        </authorList>
    </citation>
    <scope>NUCLEOTIDE SEQUENCE [LARGE SCALE GENOMIC DNA]</scope>
    <source>
        <strain evidence="2">z8</strain>
    </source>
</reference>
<dbReference type="Proteomes" id="UP000222310">
    <property type="component" value="Unassembled WGS sequence"/>
</dbReference>
<protein>
    <submittedName>
        <fullName evidence="1">Uncharacterized protein</fullName>
    </submittedName>
</protein>
<evidence type="ECO:0000313" key="1">
    <source>
        <dbReference type="EMBL" id="PHK04811.1"/>
    </source>
</evidence>
<sequence>MFFTKLLPLQQSSNFVEERITLREKQDRTLEADVQAVLSYRNWIQSKTNNTFDNTRILGIVATTKGAENYLPYTIPKIIQQISQMGMIADIVIGLNNGFECPTVIDQFVLLPDIQVIHLYTGEKLANNIPAPIFGNVMCEGEPYYLNNMEKHHCRHRIFIVHQKEGKHSAGKIRILGDIYGSLLLKSIKYGWIPPAILVTFDAESLFLVNQNYSVIDPESNGLKLIVNQLQNNPKIDILGARNKFAIYRKDIVNGTEVLLPNFTEEVPPIQWFLDIVHGRFSGYQCKWGGGTVGKTDTIVSLLAVIAERYPGRGEDAFLTILAKHAGFVDNIILDVISTNRTPSITDMTMDKPPKKAWIEQVYRWTAYLQGLKLLYGQHNIKMIINPGFPWFTVTKPIGFLTTIIGDEQINFNTVIKKIQALAIAFIVFRQINKRSIENPDILQGNKAKAFW</sequence>
<comment type="caution">
    <text evidence="1">The sequence shown here is derived from an EMBL/GenBank/DDBJ whole genome shotgun (WGS) entry which is preliminary data.</text>
</comment>